<evidence type="ECO:0000313" key="2">
    <source>
        <dbReference type="Proteomes" id="UP000030748"/>
    </source>
</evidence>
<organism evidence="1 2">
    <name type="scientific">Erythranthe guttata</name>
    <name type="common">Yellow monkey flower</name>
    <name type="synonym">Mimulus guttatus</name>
    <dbReference type="NCBI Taxonomy" id="4155"/>
    <lineage>
        <taxon>Eukaryota</taxon>
        <taxon>Viridiplantae</taxon>
        <taxon>Streptophyta</taxon>
        <taxon>Embryophyta</taxon>
        <taxon>Tracheophyta</taxon>
        <taxon>Spermatophyta</taxon>
        <taxon>Magnoliopsida</taxon>
        <taxon>eudicotyledons</taxon>
        <taxon>Gunneridae</taxon>
        <taxon>Pentapetalae</taxon>
        <taxon>asterids</taxon>
        <taxon>lamiids</taxon>
        <taxon>Lamiales</taxon>
        <taxon>Phrymaceae</taxon>
        <taxon>Erythranthe</taxon>
    </lineage>
</organism>
<dbReference type="EMBL" id="KI630190">
    <property type="protein sequence ID" value="EYU45417.1"/>
    <property type="molecule type" value="Genomic_DNA"/>
</dbReference>
<dbReference type="Proteomes" id="UP000030748">
    <property type="component" value="Unassembled WGS sequence"/>
</dbReference>
<sequence length="110" mass="12618">RVLFAGELEITGDENKHTAGRTRWLAINSTDLMLALLERQTGEFSHDVSKPGPIRVERRIVVLHECLRHRVWIHFSRLPSPLFFPPVFCVSLLYLSESKLSSLYAGLMNE</sequence>
<feature type="non-terminal residue" evidence="1">
    <location>
        <position position="1"/>
    </location>
</feature>
<gene>
    <name evidence="1" type="ORF">MIMGU_mgv1a023992mg</name>
</gene>
<dbReference type="AlphaFoldDB" id="A0A022RY28"/>
<evidence type="ECO:0000313" key="1">
    <source>
        <dbReference type="EMBL" id="EYU45417.1"/>
    </source>
</evidence>
<protein>
    <submittedName>
        <fullName evidence="1">Uncharacterized protein</fullName>
    </submittedName>
</protein>
<proteinExistence type="predicted"/>
<reference evidence="1 2" key="1">
    <citation type="journal article" date="2013" name="Proc. Natl. Acad. Sci. U.S.A.">
        <title>Fine-scale variation in meiotic recombination in Mimulus inferred from population shotgun sequencing.</title>
        <authorList>
            <person name="Hellsten U."/>
            <person name="Wright K.M."/>
            <person name="Jenkins J."/>
            <person name="Shu S."/>
            <person name="Yuan Y."/>
            <person name="Wessler S.R."/>
            <person name="Schmutz J."/>
            <person name="Willis J.H."/>
            <person name="Rokhsar D.S."/>
        </authorList>
    </citation>
    <scope>NUCLEOTIDE SEQUENCE [LARGE SCALE GENOMIC DNA]</scope>
    <source>
        <strain evidence="2">cv. DUN x IM62</strain>
    </source>
</reference>
<name>A0A022RY28_ERYGU</name>
<accession>A0A022RY28</accession>
<keyword evidence="2" id="KW-1185">Reference proteome</keyword>